<comment type="caution">
    <text evidence="3">The sequence shown here is derived from an EMBL/GenBank/DDBJ whole genome shotgun (WGS) entry which is preliminary data.</text>
</comment>
<evidence type="ECO:0000256" key="1">
    <source>
        <dbReference type="SAM" id="Coils"/>
    </source>
</evidence>
<feature type="coiled-coil region" evidence="1">
    <location>
        <begin position="14"/>
        <end position="41"/>
    </location>
</feature>
<protein>
    <submittedName>
        <fullName evidence="3">Uncharacterized protein</fullName>
    </submittedName>
</protein>
<organism evidence="3 4">
    <name type="scientific">Dictyobacter formicarum</name>
    <dbReference type="NCBI Taxonomy" id="2778368"/>
    <lineage>
        <taxon>Bacteria</taxon>
        <taxon>Bacillati</taxon>
        <taxon>Chloroflexota</taxon>
        <taxon>Ktedonobacteria</taxon>
        <taxon>Ktedonobacterales</taxon>
        <taxon>Dictyobacteraceae</taxon>
        <taxon>Dictyobacter</taxon>
    </lineage>
</organism>
<evidence type="ECO:0000256" key="2">
    <source>
        <dbReference type="SAM" id="MobiDB-lite"/>
    </source>
</evidence>
<dbReference type="EMBL" id="BNJJ01000003">
    <property type="protein sequence ID" value="GHO83053.1"/>
    <property type="molecule type" value="Genomic_DNA"/>
</dbReference>
<keyword evidence="1" id="KW-0175">Coiled coil</keyword>
<evidence type="ECO:0000313" key="4">
    <source>
        <dbReference type="Proteomes" id="UP000635565"/>
    </source>
</evidence>
<dbReference type="Proteomes" id="UP000635565">
    <property type="component" value="Unassembled WGS sequence"/>
</dbReference>
<name>A0ABQ3VB58_9CHLR</name>
<feature type="region of interest" description="Disordered" evidence="2">
    <location>
        <begin position="97"/>
        <end position="121"/>
    </location>
</feature>
<dbReference type="RefSeq" id="WP_201360704.1">
    <property type="nucleotide sequence ID" value="NZ_BNJJ01000003.1"/>
</dbReference>
<proteinExistence type="predicted"/>
<sequence>MGQYREWLFYREIDQQLTTQIQAFEQELAQIQAEIGQLEHKTSYTDNIILQALIGIQQAQRANSQQSASNATGKGQKAAGTVSPALFAWSQLPKFDGRDIQPSDDDTPPNSPLPPLTASTGNLLPTDISAFVDAHSQTDPQLKVPWWLRSAHANKMIEKDAPGSTSPVDQQSTRTNQLVERWFERWGERTKNSAPKQEGQAE</sequence>
<reference evidence="3 4" key="1">
    <citation type="journal article" date="2021" name="Int. J. Syst. Evol. Microbiol.">
        <title>Reticulibacter mediterranei gen. nov., sp. nov., within the new family Reticulibacteraceae fam. nov., and Ktedonospora formicarum gen. nov., sp. nov., Ktedonobacter robiniae sp. nov., Dictyobacter formicarum sp. nov. and Dictyobacter arantiisoli sp. nov., belonging to the class Ktedonobacteria.</title>
        <authorList>
            <person name="Yabe S."/>
            <person name="Zheng Y."/>
            <person name="Wang C.M."/>
            <person name="Sakai Y."/>
            <person name="Abe K."/>
            <person name="Yokota A."/>
            <person name="Donadio S."/>
            <person name="Cavaletti L."/>
            <person name="Monciardini P."/>
        </authorList>
    </citation>
    <scope>NUCLEOTIDE SEQUENCE [LARGE SCALE GENOMIC DNA]</scope>
    <source>
        <strain evidence="3 4">SOSP1-9</strain>
    </source>
</reference>
<keyword evidence="4" id="KW-1185">Reference proteome</keyword>
<evidence type="ECO:0000313" key="3">
    <source>
        <dbReference type="EMBL" id="GHO83053.1"/>
    </source>
</evidence>
<accession>A0ABQ3VB58</accession>
<gene>
    <name evidence="3" type="ORF">KSZ_10590</name>
</gene>